<evidence type="ECO:0000313" key="5">
    <source>
        <dbReference type="EMBL" id="QUH29148.1"/>
    </source>
</evidence>
<dbReference type="EMBL" id="CP058561">
    <property type="protein sequence ID" value="QUH29148.1"/>
    <property type="molecule type" value="Genomic_DNA"/>
</dbReference>
<dbReference type="Proteomes" id="UP000677305">
    <property type="component" value="Chromosome"/>
</dbReference>
<dbReference type="AlphaFoldDB" id="A0A8J8MA52"/>
<gene>
    <name evidence="5" type="ORF">HYG85_09515</name>
</gene>
<dbReference type="RefSeq" id="WP_212693275.1">
    <property type="nucleotide sequence ID" value="NZ_CP058561.1"/>
</dbReference>
<dbReference type="InterPro" id="IPR014755">
    <property type="entry name" value="Cu-Rt/internalin_Ig-like"/>
</dbReference>
<reference evidence="5 6" key="1">
    <citation type="submission" date="2020-07" db="EMBL/GenBank/DDBJ databases">
        <title>Vallitalea guaymasensis genome.</title>
        <authorList>
            <person name="Postec A."/>
        </authorList>
    </citation>
    <scope>NUCLEOTIDE SEQUENCE [LARGE SCALE GENOMIC DNA]</scope>
    <source>
        <strain evidence="5 6">Ra1766G1</strain>
    </source>
</reference>
<evidence type="ECO:0000256" key="3">
    <source>
        <dbReference type="SAM" id="SignalP"/>
    </source>
</evidence>
<evidence type="ECO:0000256" key="2">
    <source>
        <dbReference type="ARBA" id="ARBA00022737"/>
    </source>
</evidence>
<feature type="signal peptide" evidence="3">
    <location>
        <begin position="1"/>
        <end position="26"/>
    </location>
</feature>
<dbReference type="PROSITE" id="PS51272">
    <property type="entry name" value="SLH"/>
    <property type="match status" value="1"/>
</dbReference>
<feature type="domain" description="SLH" evidence="4">
    <location>
        <begin position="85"/>
        <end position="150"/>
    </location>
</feature>
<evidence type="ECO:0000259" key="4">
    <source>
        <dbReference type="PROSITE" id="PS51272"/>
    </source>
</evidence>
<protein>
    <recommendedName>
        <fullName evidence="4">SLH domain-containing protein</fullName>
    </recommendedName>
</protein>
<organism evidence="5 6">
    <name type="scientific">Vallitalea guaymasensis</name>
    <dbReference type="NCBI Taxonomy" id="1185412"/>
    <lineage>
        <taxon>Bacteria</taxon>
        <taxon>Bacillati</taxon>
        <taxon>Bacillota</taxon>
        <taxon>Clostridia</taxon>
        <taxon>Lachnospirales</taxon>
        <taxon>Vallitaleaceae</taxon>
        <taxon>Vallitalea</taxon>
    </lineage>
</organism>
<accession>A0A8J8MA52</accession>
<dbReference type="Gene3D" id="2.60.40.1220">
    <property type="match status" value="7"/>
</dbReference>
<keyword evidence="1 3" id="KW-0732">Signal</keyword>
<feature type="chain" id="PRO_5035216624" description="SLH domain-containing protein" evidence="3">
    <location>
        <begin position="27"/>
        <end position="1133"/>
    </location>
</feature>
<name>A0A8J8MA52_9FIRM</name>
<sequence length="1133" mass="121539">MKKAMRKVIAFALAAFVLFSTVPSFAATSISDQAKLDKLEELNVIKGEGHGIDGTKTMTRYRSIVMLLRLLGLEDEMLAFDYEGKDTFADAEGQNGYQQRLMAYVKATPELGIVGYPDGTFRPYREVNSQEYAKILLKALSYTEPEDYTWETVAAKAEEIGLVDSASDINLTDEFIVLNLAALTYDSLTLVSKGDNVTLGEKLGYPIVTTSLDINSVSSLNSTTQDVSLNKDISIAPSTDVFTLVDEDNETFEVLSTSLRANNTMVRLTTAPLKENALYTLTYNGVSYKFVAKAADTEKPELQSAVALTNTTVKLNFNEEVDVNALITSNYEINDLNVLKAAYDVDADENPIKTVVILTTSSQTQGTIYKVEVSNVTDLSGNVVDSDNDSFQFGGLAPDETKPELQSAVALSNTSVKLTFNEDMDEVSVENIANYEIEGINILKAERQTAKNEVILTTTAQTSGTIHKVVVSNVKDVSGNVINSDNDEFLFAGLAPDTTSPRLTSAVSLTNTSVKLTFNEDVEKVTAENIANYEVEGLVITKAERQTAENEVVITTSEHEAGKLYKVKVNNVTDLSNNEIDSDHDEYLFAGLAKDTTAPRVSGAVSIDNKTVKVTFNEPMDEITAKLPYNYYFGSELGYPTKVVKDTVVTDGTVWVLTTGAQSSKIYTVDVTGVNDLSGNVVDEDHDTAEFAGIGSADGTAPKLSSAVATNNNTVVVKFNEEIDKDTVEPGDFTFTVESGTESSSNTIADAAHPTQASIADDNKTVTLQFATATMSAGVIYKVTAADINDSTGNTIITGTNDSALFAGTTVDNDAPRVTSAVLFNNQTLRITFSEALTITGDLDNSDFSIEPSDSDVEFTGTVNNVVVSSDKKSVTVYYTGDTFESGKLYTVTVAADKIKDALNIDALDTTDNRNEAVFGGINSDVTSPKISGVIAVDENTIDIIFDQVIESTLSSSNADDIIIKYNNEVVSATDALVREEGTEGNKLRVFFSGTPFDSSKVYDIELEDSKIVNKNGTVMSSSDNSAKFATVTTENKDPELASAVALSKTQTKVTFSEIVAGVTVGDVSGEFTLSGLTVTKVEACEDGKSFILTHGATETGDMITVSVSAGSITDEAGIGNVNTSETVKFVAK</sequence>
<dbReference type="InterPro" id="IPR001119">
    <property type="entry name" value="SLH_dom"/>
</dbReference>
<dbReference type="KEGG" id="vgu:HYG85_09515"/>
<proteinExistence type="predicted"/>
<keyword evidence="2" id="KW-0677">Repeat</keyword>
<evidence type="ECO:0000256" key="1">
    <source>
        <dbReference type="ARBA" id="ARBA00022729"/>
    </source>
</evidence>
<keyword evidence="6" id="KW-1185">Reference proteome</keyword>
<evidence type="ECO:0000313" key="6">
    <source>
        <dbReference type="Proteomes" id="UP000677305"/>
    </source>
</evidence>